<evidence type="ECO:0000256" key="2">
    <source>
        <dbReference type="ARBA" id="ARBA00022692"/>
    </source>
</evidence>
<dbReference type="InterPro" id="IPR000157">
    <property type="entry name" value="TIR_dom"/>
</dbReference>
<organism evidence="8 9">
    <name type="scientific">Mytilus coruscus</name>
    <name type="common">Sea mussel</name>
    <dbReference type="NCBI Taxonomy" id="42192"/>
    <lineage>
        <taxon>Eukaryota</taxon>
        <taxon>Metazoa</taxon>
        <taxon>Spiralia</taxon>
        <taxon>Lophotrochozoa</taxon>
        <taxon>Mollusca</taxon>
        <taxon>Bivalvia</taxon>
        <taxon>Autobranchia</taxon>
        <taxon>Pteriomorphia</taxon>
        <taxon>Mytilida</taxon>
        <taxon>Mytiloidea</taxon>
        <taxon>Mytilidae</taxon>
        <taxon>Mytilinae</taxon>
        <taxon>Mytilus</taxon>
    </lineage>
</organism>
<comment type="subcellular location">
    <subcellularLocation>
        <location evidence="1">Membrane</location>
        <topology evidence="1">Single-pass membrane protein</topology>
    </subcellularLocation>
</comment>
<keyword evidence="2 6" id="KW-0812">Transmembrane</keyword>
<evidence type="ECO:0000256" key="5">
    <source>
        <dbReference type="ARBA" id="ARBA00023136"/>
    </source>
</evidence>
<dbReference type="GO" id="GO:0007165">
    <property type="term" value="P:signal transduction"/>
    <property type="evidence" value="ECO:0007669"/>
    <property type="project" value="InterPro"/>
</dbReference>
<dbReference type="Pfam" id="PF13676">
    <property type="entry name" value="TIR_2"/>
    <property type="match status" value="1"/>
</dbReference>
<dbReference type="InterPro" id="IPR035897">
    <property type="entry name" value="Toll_tir_struct_dom_sf"/>
</dbReference>
<gene>
    <name evidence="8" type="ORF">MCOR_40580</name>
</gene>
<protein>
    <recommendedName>
        <fullName evidence="7">TIR domain-containing protein</fullName>
    </recommendedName>
</protein>
<dbReference type="Proteomes" id="UP000507470">
    <property type="component" value="Unassembled WGS sequence"/>
</dbReference>
<proteinExistence type="predicted"/>
<evidence type="ECO:0000256" key="4">
    <source>
        <dbReference type="ARBA" id="ARBA00022989"/>
    </source>
</evidence>
<name>A0A6J8DEF4_MYTCO</name>
<dbReference type="PANTHER" id="PTHR24365:SF541">
    <property type="entry name" value="PROTEIN TOLL-RELATED"/>
    <property type="match status" value="1"/>
</dbReference>
<reference evidence="8 9" key="1">
    <citation type="submission" date="2020-06" db="EMBL/GenBank/DDBJ databases">
        <authorList>
            <person name="Li R."/>
            <person name="Bekaert M."/>
        </authorList>
    </citation>
    <scope>NUCLEOTIDE SEQUENCE [LARGE SCALE GENOMIC DNA]</scope>
    <source>
        <strain evidence="9">wild</strain>
    </source>
</reference>
<dbReference type="EMBL" id="CACVKT020007326">
    <property type="protein sequence ID" value="CAC5407068.1"/>
    <property type="molecule type" value="Genomic_DNA"/>
</dbReference>
<dbReference type="Gene3D" id="3.40.50.10140">
    <property type="entry name" value="Toll/interleukin-1 receptor homology (TIR) domain"/>
    <property type="match status" value="1"/>
</dbReference>
<evidence type="ECO:0000259" key="7">
    <source>
        <dbReference type="PROSITE" id="PS50104"/>
    </source>
</evidence>
<dbReference type="GO" id="GO:0038023">
    <property type="term" value="F:signaling receptor activity"/>
    <property type="evidence" value="ECO:0007669"/>
    <property type="project" value="TreeGrafter"/>
</dbReference>
<dbReference type="PROSITE" id="PS50104">
    <property type="entry name" value="TIR"/>
    <property type="match status" value="1"/>
</dbReference>
<accession>A0A6J8DEF4</accession>
<evidence type="ECO:0000313" key="8">
    <source>
        <dbReference type="EMBL" id="CAC5407068.1"/>
    </source>
</evidence>
<dbReference type="Gene3D" id="3.80.10.10">
    <property type="entry name" value="Ribonuclease Inhibitor"/>
    <property type="match status" value="1"/>
</dbReference>
<dbReference type="SUPFAM" id="SSF52200">
    <property type="entry name" value="Toll/Interleukin receptor TIR domain"/>
    <property type="match status" value="1"/>
</dbReference>
<evidence type="ECO:0000256" key="1">
    <source>
        <dbReference type="ARBA" id="ARBA00004167"/>
    </source>
</evidence>
<dbReference type="AlphaFoldDB" id="A0A6J8DEF4"/>
<keyword evidence="5 6" id="KW-0472">Membrane</keyword>
<dbReference type="PANTHER" id="PTHR24365">
    <property type="entry name" value="TOLL-LIKE RECEPTOR"/>
    <property type="match status" value="1"/>
</dbReference>
<feature type="transmembrane region" description="Helical" evidence="6">
    <location>
        <begin position="212"/>
        <end position="235"/>
    </location>
</feature>
<evidence type="ECO:0000256" key="3">
    <source>
        <dbReference type="ARBA" id="ARBA00022729"/>
    </source>
</evidence>
<keyword evidence="4 6" id="KW-1133">Transmembrane helix</keyword>
<dbReference type="SUPFAM" id="SSF52058">
    <property type="entry name" value="L domain-like"/>
    <property type="match status" value="1"/>
</dbReference>
<dbReference type="OrthoDB" id="6160824at2759"/>
<sequence>MFKGTNSRTCIFEKKTIDHSVPYCEEGRTSTEGEPDDFSDETISDHVSLENFELDIGDVNGIHESFKSKFSTLKHFTNLTRGECKLSAFRQRTFINVIHLEYVDLSTCPIQWIFNDSLSKLRNLRYLNVSNMNLFIDEYLLLFNEVASTNIKQLVIANISDCVISKFPVSVFKVLNNTGLEEFYINNNVFSDATGNQCETVLQLEKECDKHIVIIIVVTIGIAFSAITITAGLAYRYRLKIRYIYYITKGKYTKLKLAENNKIYSYDAFISYADREENFIINECIPNLEETGNKKLCIHQQDFIPGEDITLNITNAIHDCKKTICIITRAFLDSYYCMFEFNMARMESIYARGGENILFLVLHDTHENKRIHSSW</sequence>
<keyword evidence="3" id="KW-0732">Signal</keyword>
<dbReference type="GO" id="GO:0005886">
    <property type="term" value="C:plasma membrane"/>
    <property type="evidence" value="ECO:0007669"/>
    <property type="project" value="TreeGrafter"/>
</dbReference>
<evidence type="ECO:0000313" key="9">
    <source>
        <dbReference type="Proteomes" id="UP000507470"/>
    </source>
</evidence>
<keyword evidence="9" id="KW-1185">Reference proteome</keyword>
<evidence type="ECO:0000256" key="6">
    <source>
        <dbReference type="SAM" id="Phobius"/>
    </source>
</evidence>
<dbReference type="SMART" id="SM00255">
    <property type="entry name" value="TIR"/>
    <property type="match status" value="1"/>
</dbReference>
<feature type="domain" description="TIR" evidence="7">
    <location>
        <begin position="264"/>
        <end position="375"/>
    </location>
</feature>
<dbReference type="InterPro" id="IPR032675">
    <property type="entry name" value="LRR_dom_sf"/>
</dbReference>